<dbReference type="InterPro" id="IPR011010">
    <property type="entry name" value="DNA_brk_join_enz"/>
</dbReference>
<gene>
    <name evidence="5" type="ORF">BAZ10_01365</name>
</gene>
<dbReference type="Pfam" id="PF00589">
    <property type="entry name" value="Phage_integrase"/>
    <property type="match status" value="1"/>
</dbReference>
<dbReference type="EMBL" id="MAHX01000013">
    <property type="protein sequence ID" value="OPC65913.1"/>
    <property type="molecule type" value="Genomic_DNA"/>
</dbReference>
<dbReference type="Pfam" id="PF13102">
    <property type="entry name" value="Phage_int_SAM_5"/>
    <property type="match status" value="1"/>
</dbReference>
<dbReference type="InterPro" id="IPR002104">
    <property type="entry name" value="Integrase_catalytic"/>
</dbReference>
<dbReference type="InterPro" id="IPR050090">
    <property type="entry name" value="Tyrosine_recombinase_XerCD"/>
</dbReference>
<dbReference type="Gene3D" id="1.10.150.130">
    <property type="match status" value="1"/>
</dbReference>
<comment type="caution">
    <text evidence="5">The sequence shown here is derived from an EMBL/GenBank/DDBJ whole genome shotgun (WGS) entry which is preliminary data.</text>
</comment>
<dbReference type="GO" id="GO:0015074">
    <property type="term" value="P:DNA integration"/>
    <property type="evidence" value="ECO:0007669"/>
    <property type="project" value="InterPro"/>
</dbReference>
<keyword evidence="2" id="KW-0238">DNA-binding</keyword>
<keyword evidence="3" id="KW-0233">DNA recombination</keyword>
<dbReference type="AlphaFoldDB" id="A0A1T3MMP8"/>
<evidence type="ECO:0000313" key="6">
    <source>
        <dbReference type="Proteomes" id="UP000190813"/>
    </source>
</evidence>
<dbReference type="InterPro" id="IPR025269">
    <property type="entry name" value="SAM-like_dom"/>
</dbReference>
<keyword evidence="6" id="KW-1185">Reference proteome</keyword>
<dbReference type="GO" id="GO:0006310">
    <property type="term" value="P:DNA recombination"/>
    <property type="evidence" value="ECO:0007669"/>
    <property type="project" value="UniProtKB-KW"/>
</dbReference>
<evidence type="ECO:0000256" key="3">
    <source>
        <dbReference type="ARBA" id="ARBA00023172"/>
    </source>
</evidence>
<sequence>MKQLSKTKVTVRLRKAENRKEWYVYLESYPVLIPGRPIRDREPLNRIVTTVEWDKKRSARTDIKSGKQTYKPKRDDNGIIICKGEIDIETMLYADGIRKLRQREFDNADLYNDIESKEVAKREKEATNFIKYFRDLQKARHSNSSKSINTTWNSTLAFLLEFAGNDLIFRDVNVSFAERFQSFLLTAKCRGSKSGIISVNTAGTYFSVFKAVLAQAFIDDFYQSDISDKIKGIGVVETHREHLSIEELNKLAVTPCHDEELKRAALFSALTGLRHCDIKKLRWKELDVQTNRIKIQFRQSKTKGAEYTPISKQAMELCGTPRLPEQLVFEDLIDTSWITRPLKKWITDAGIQKHITFHCFRHTFATLQLSSGTDLYTVSKMLGHKKVTTTQIYAKVVDELKDKAANAIQLKSVDLEPQD</sequence>
<dbReference type="Proteomes" id="UP000190813">
    <property type="component" value="Unassembled WGS sequence"/>
</dbReference>
<evidence type="ECO:0000256" key="1">
    <source>
        <dbReference type="ARBA" id="ARBA00008857"/>
    </source>
</evidence>
<evidence type="ECO:0000313" key="5">
    <source>
        <dbReference type="EMBL" id="OPC65913.1"/>
    </source>
</evidence>
<dbReference type="InterPro" id="IPR010998">
    <property type="entry name" value="Integrase_recombinase_N"/>
</dbReference>
<protein>
    <submittedName>
        <fullName evidence="5">Recombinase</fullName>
    </submittedName>
</protein>
<dbReference type="Gene3D" id="1.10.443.10">
    <property type="entry name" value="Intergrase catalytic core"/>
    <property type="match status" value="1"/>
</dbReference>
<feature type="domain" description="Tyr recombinase" evidence="4">
    <location>
        <begin position="238"/>
        <end position="406"/>
    </location>
</feature>
<comment type="similarity">
    <text evidence="1">Belongs to the 'phage' integrase family.</text>
</comment>
<reference evidence="5 6" key="1">
    <citation type="submission" date="2016-06" db="EMBL/GenBank/DDBJ databases">
        <title>Revisiting the taxonomy of the Elizabethkingia Genus based on Whole-Genome Sequencing, Optical Mapping, and MALDI-TOF.</title>
        <authorList>
            <person name="Nicholson A.C."/>
        </authorList>
    </citation>
    <scope>NUCLEOTIDE SEQUENCE [LARGE SCALE GENOMIC DNA]</scope>
    <source>
        <strain evidence="5 6">G4070</strain>
    </source>
</reference>
<dbReference type="PANTHER" id="PTHR30349:SF64">
    <property type="entry name" value="PROPHAGE INTEGRASE INTD-RELATED"/>
    <property type="match status" value="1"/>
</dbReference>
<name>A0A1T3MMP8_9FLAO</name>
<dbReference type="PROSITE" id="PS51898">
    <property type="entry name" value="TYR_RECOMBINASE"/>
    <property type="match status" value="1"/>
</dbReference>
<evidence type="ECO:0000259" key="4">
    <source>
        <dbReference type="PROSITE" id="PS51898"/>
    </source>
</evidence>
<accession>A0A1T3MMP8</accession>
<evidence type="ECO:0000256" key="2">
    <source>
        <dbReference type="ARBA" id="ARBA00023125"/>
    </source>
</evidence>
<dbReference type="SUPFAM" id="SSF56349">
    <property type="entry name" value="DNA breaking-rejoining enzymes"/>
    <property type="match status" value="1"/>
</dbReference>
<dbReference type="PANTHER" id="PTHR30349">
    <property type="entry name" value="PHAGE INTEGRASE-RELATED"/>
    <property type="match status" value="1"/>
</dbReference>
<proteinExistence type="inferred from homology"/>
<dbReference type="InterPro" id="IPR013762">
    <property type="entry name" value="Integrase-like_cat_sf"/>
</dbReference>
<organism evidence="5 6">
    <name type="scientific">Elizabethkingia occulta</name>
    <dbReference type="NCBI Taxonomy" id="1867263"/>
    <lineage>
        <taxon>Bacteria</taxon>
        <taxon>Pseudomonadati</taxon>
        <taxon>Bacteroidota</taxon>
        <taxon>Flavobacteriia</taxon>
        <taxon>Flavobacteriales</taxon>
        <taxon>Weeksellaceae</taxon>
        <taxon>Elizabethkingia</taxon>
    </lineage>
</organism>
<dbReference type="CDD" id="cd01185">
    <property type="entry name" value="INTN1_C_like"/>
    <property type="match status" value="1"/>
</dbReference>
<dbReference type="GO" id="GO:0003677">
    <property type="term" value="F:DNA binding"/>
    <property type="evidence" value="ECO:0007669"/>
    <property type="project" value="UniProtKB-KW"/>
</dbReference>
<dbReference type="RefSeq" id="WP_078771509.1">
    <property type="nucleotide sequence ID" value="NZ_CBCSBR010000064.1"/>
</dbReference>